<proteinExistence type="inferred from homology"/>
<dbReference type="GeneTree" id="ENSGT00940000153272"/>
<dbReference type="Pfam" id="PF00248">
    <property type="entry name" value="Aldo_ket_red"/>
    <property type="match status" value="1"/>
</dbReference>
<feature type="binding site" evidence="3">
    <location>
        <position position="107"/>
    </location>
    <ligand>
        <name>substrate</name>
    </ligand>
</feature>
<evidence type="ECO:0000256" key="4">
    <source>
        <dbReference type="PIRSR" id="PIRSR000097-3"/>
    </source>
</evidence>
<accession>A0A8C4QPY5</accession>
<evidence type="ECO:0000313" key="8">
    <source>
        <dbReference type="Ensembl" id="ENSEBUP00000018748.1"/>
    </source>
</evidence>
<evidence type="ECO:0000256" key="2">
    <source>
        <dbReference type="PIRSR" id="PIRSR000097-1"/>
    </source>
</evidence>
<dbReference type="Gene3D" id="3.20.20.100">
    <property type="entry name" value="NADP-dependent oxidoreductase domain"/>
    <property type="match status" value="1"/>
</dbReference>
<dbReference type="InterPro" id="IPR036812">
    <property type="entry name" value="NAD(P)_OxRdtase_dom_sf"/>
</dbReference>
<dbReference type="GO" id="GO:0016491">
    <property type="term" value="F:oxidoreductase activity"/>
    <property type="evidence" value="ECO:0007669"/>
    <property type="project" value="InterPro"/>
</dbReference>
<name>A0A8C4QPY5_EPTBU</name>
<reference evidence="8" key="2">
    <citation type="submission" date="2025-09" db="UniProtKB">
        <authorList>
            <consortium name="Ensembl"/>
        </authorList>
    </citation>
    <scope>IDENTIFICATION</scope>
</reference>
<dbReference type="PANTHER" id="PTHR11732">
    <property type="entry name" value="ALDO/KETO REDUCTASE"/>
    <property type="match status" value="1"/>
</dbReference>
<dbReference type="AlphaFoldDB" id="A0A8C4QPY5"/>
<feature type="signal peptide" evidence="6">
    <location>
        <begin position="1"/>
        <end position="26"/>
    </location>
</feature>
<keyword evidence="9" id="KW-1185">Reference proteome</keyword>
<dbReference type="PROSITE" id="PS00062">
    <property type="entry name" value="ALDOKETO_REDUCTASE_2"/>
    <property type="match status" value="1"/>
</dbReference>
<dbReference type="CDD" id="cd19071">
    <property type="entry name" value="AKR_AKR1-5-like"/>
    <property type="match status" value="1"/>
</dbReference>
<dbReference type="InterPro" id="IPR018170">
    <property type="entry name" value="Aldo/ket_reductase_CS"/>
</dbReference>
<dbReference type="InterPro" id="IPR023210">
    <property type="entry name" value="NADP_OxRdtase_dom"/>
</dbReference>
<feature type="chain" id="PRO_5034336725" evidence="6">
    <location>
        <begin position="27"/>
        <end position="296"/>
    </location>
</feature>
<feature type="active site" description="Proton donor" evidence="2">
    <location>
        <position position="45"/>
    </location>
</feature>
<evidence type="ECO:0000256" key="6">
    <source>
        <dbReference type="SAM" id="SignalP"/>
    </source>
</evidence>
<evidence type="ECO:0000259" key="7">
    <source>
        <dbReference type="Pfam" id="PF00248"/>
    </source>
</evidence>
<protein>
    <submittedName>
        <fullName evidence="8">Aldo-keto reductase family 1, member B1 (aldose reductase), tandem duplicate 1</fullName>
    </submittedName>
</protein>
<feature type="region of interest" description="Disordered" evidence="5">
    <location>
        <begin position="247"/>
        <end position="274"/>
    </location>
</feature>
<dbReference type="PIRSF" id="PIRSF000097">
    <property type="entry name" value="AKR"/>
    <property type="match status" value="1"/>
</dbReference>
<reference evidence="8" key="1">
    <citation type="submission" date="2025-08" db="UniProtKB">
        <authorList>
            <consortium name="Ensembl"/>
        </authorList>
    </citation>
    <scope>IDENTIFICATION</scope>
</reference>
<keyword evidence="6" id="KW-0732">Signal</keyword>
<evidence type="ECO:0000256" key="5">
    <source>
        <dbReference type="SAM" id="MobiDB-lite"/>
    </source>
</evidence>
<feature type="domain" description="NADP-dependent oxidoreductase" evidence="7">
    <location>
        <begin position="19"/>
        <end position="246"/>
    </location>
</feature>
<organism evidence="8 9">
    <name type="scientific">Eptatretus burgeri</name>
    <name type="common">Inshore hagfish</name>
    <dbReference type="NCBI Taxonomy" id="7764"/>
    <lineage>
        <taxon>Eukaryota</taxon>
        <taxon>Metazoa</taxon>
        <taxon>Chordata</taxon>
        <taxon>Craniata</taxon>
        <taxon>Vertebrata</taxon>
        <taxon>Cyclostomata</taxon>
        <taxon>Myxini</taxon>
        <taxon>Myxiniformes</taxon>
        <taxon>Myxinidae</taxon>
        <taxon>Eptatretinae</taxon>
        <taxon>Eptatretus</taxon>
    </lineage>
</organism>
<sequence>PPSYLVFYLPLLTLKLLYSKPNEVQAAVEKALAVGYKHIDGAYMYQNETDVGKGIRSCIDKGIVRREELFIVTKLWNTFHEPAIVQPACRESLTSLGLPYVDLYLMHSPLGFQARLAMENLVDEGLVKYIGVSNFNISQLERLLSVARIKPLTNQIELHPYFSRDKLVQYCNDKGITVVAYSPFGAPYRPFKKESNDPHGLLQDPVVAAIAKKHGKTSAQVLLRYHIQRGIVVIPKSVTPARIVENSVRSESGESTLQTPHKHMDKQCEEGNGEPPSITLTKKLWWRYCSVKSTVH</sequence>
<dbReference type="Proteomes" id="UP000694388">
    <property type="component" value="Unplaced"/>
</dbReference>
<evidence type="ECO:0000256" key="3">
    <source>
        <dbReference type="PIRSR" id="PIRSR000097-2"/>
    </source>
</evidence>
<feature type="compositionally biased region" description="Polar residues" evidence="5">
    <location>
        <begin position="247"/>
        <end position="259"/>
    </location>
</feature>
<evidence type="ECO:0000256" key="1">
    <source>
        <dbReference type="ARBA" id="ARBA00007905"/>
    </source>
</evidence>
<dbReference type="InterPro" id="IPR020471">
    <property type="entry name" value="AKR"/>
</dbReference>
<dbReference type="PRINTS" id="PR00069">
    <property type="entry name" value="ALDKETRDTASE"/>
</dbReference>
<dbReference type="SUPFAM" id="SSF51430">
    <property type="entry name" value="NAD(P)-linked oxidoreductase"/>
    <property type="match status" value="1"/>
</dbReference>
<comment type="similarity">
    <text evidence="1">Belongs to the aldo/keto reductase family.</text>
</comment>
<feature type="site" description="Lowers pKa of active site Tyr" evidence="4">
    <location>
        <position position="74"/>
    </location>
</feature>
<dbReference type="Ensembl" id="ENSEBUT00000019324.1">
    <property type="protein sequence ID" value="ENSEBUP00000018748.1"/>
    <property type="gene ID" value="ENSEBUG00000011693.1"/>
</dbReference>
<evidence type="ECO:0000313" key="9">
    <source>
        <dbReference type="Proteomes" id="UP000694388"/>
    </source>
</evidence>